<proteinExistence type="predicted"/>
<evidence type="ECO:0000313" key="1">
    <source>
        <dbReference type="EMBL" id="GEO08736.1"/>
    </source>
</evidence>
<dbReference type="AlphaFoldDB" id="A0A512B9U4"/>
<organism evidence="1 2">
    <name type="scientific">Segetibacter aerophilus</name>
    <dbReference type="NCBI Taxonomy" id="670293"/>
    <lineage>
        <taxon>Bacteria</taxon>
        <taxon>Pseudomonadati</taxon>
        <taxon>Bacteroidota</taxon>
        <taxon>Chitinophagia</taxon>
        <taxon>Chitinophagales</taxon>
        <taxon>Chitinophagaceae</taxon>
        <taxon>Segetibacter</taxon>
    </lineage>
</organism>
<evidence type="ECO:0000313" key="2">
    <source>
        <dbReference type="Proteomes" id="UP000321513"/>
    </source>
</evidence>
<comment type="caution">
    <text evidence="1">The sequence shown here is derived from an EMBL/GenBank/DDBJ whole genome shotgun (WGS) entry which is preliminary data.</text>
</comment>
<reference evidence="1 2" key="1">
    <citation type="submission" date="2019-07" db="EMBL/GenBank/DDBJ databases">
        <title>Whole genome shotgun sequence of Segetibacter aerophilus NBRC 106135.</title>
        <authorList>
            <person name="Hosoyama A."/>
            <person name="Uohara A."/>
            <person name="Ohji S."/>
            <person name="Ichikawa N."/>
        </authorList>
    </citation>
    <scope>NUCLEOTIDE SEQUENCE [LARGE SCALE GENOMIC DNA]</scope>
    <source>
        <strain evidence="1 2">NBRC 106135</strain>
    </source>
</reference>
<dbReference type="EMBL" id="BJYT01000004">
    <property type="protein sequence ID" value="GEO08736.1"/>
    <property type="molecule type" value="Genomic_DNA"/>
</dbReference>
<sequence length="126" mass="14813">MQVDNERQQDEPDHFGNFAEKDGLYTVRVSRLNPPFLTIIYDHLSKSGSLIEGDPIPPDVKPMLDKAVRWGMHNVRFDDFEIESFKKNSIIQEQFQAFKTTLGPPGPKNKKKRDFRWYMNRIPVYL</sequence>
<dbReference type="RefSeq" id="WP_147202803.1">
    <property type="nucleotide sequence ID" value="NZ_BJYT01000004.1"/>
</dbReference>
<dbReference type="Proteomes" id="UP000321513">
    <property type="component" value="Unassembled WGS sequence"/>
</dbReference>
<keyword evidence="2" id="KW-1185">Reference proteome</keyword>
<name>A0A512B9U4_9BACT</name>
<gene>
    <name evidence="1" type="ORF">SAE01_12320</name>
</gene>
<accession>A0A512B9U4</accession>
<protein>
    <submittedName>
        <fullName evidence="1">Uncharacterized protein</fullName>
    </submittedName>
</protein>